<protein>
    <submittedName>
        <fullName evidence="1">Uncharacterized protein</fullName>
    </submittedName>
</protein>
<name>A0A068SEU6_9FUNG</name>
<dbReference type="EMBL" id="CBTN010000095">
    <property type="protein sequence ID" value="CDH60500.1"/>
    <property type="molecule type" value="Genomic_DNA"/>
</dbReference>
<keyword evidence="2" id="KW-1185">Reference proteome</keyword>
<dbReference type="AlphaFoldDB" id="A0A068SEU6"/>
<evidence type="ECO:0000313" key="2">
    <source>
        <dbReference type="Proteomes" id="UP000027586"/>
    </source>
</evidence>
<comment type="caution">
    <text evidence="1">The sequence shown here is derived from an EMBL/GenBank/DDBJ whole genome shotgun (WGS) entry which is preliminary data.</text>
</comment>
<reference evidence="1" key="1">
    <citation type="submission" date="2013-08" db="EMBL/GenBank/DDBJ databases">
        <title>Gene expansion shapes genome architecture in the human pathogen Lichtheimia corymbifera: an evolutionary genomics analysis in the ancient terrestrial Mucorales (Mucoromycotina).</title>
        <authorList>
            <person name="Schwartze V.U."/>
            <person name="Winter S."/>
            <person name="Shelest E."/>
            <person name="Marcet-Houben M."/>
            <person name="Horn F."/>
            <person name="Wehner S."/>
            <person name="Hoffmann K."/>
            <person name="Riege K."/>
            <person name="Sammeth M."/>
            <person name="Nowrousian M."/>
            <person name="Valiante V."/>
            <person name="Linde J."/>
            <person name="Jacobsen I.D."/>
            <person name="Marz M."/>
            <person name="Brakhage A.A."/>
            <person name="Gabaldon T."/>
            <person name="Bocker S."/>
            <person name="Voigt K."/>
        </authorList>
    </citation>
    <scope>NUCLEOTIDE SEQUENCE [LARGE SCALE GENOMIC DNA]</scope>
    <source>
        <strain evidence="1">FSU 9682</strain>
    </source>
</reference>
<evidence type="ECO:0000313" key="1">
    <source>
        <dbReference type="EMBL" id="CDH60500.1"/>
    </source>
</evidence>
<proteinExistence type="predicted"/>
<sequence length="188" mass="21577">MSHYSYTPPCYVRYNHLSLKHLQKLVLVPWSTSGAEVDMAQPPVLRPLSAPVIRARLPTPLTSFQHSNLNYGHIPITTSVIRRYHHLHRNCHLRLPRSTQTSTSTSTISSSISARESSGNYSKDAVVSALKLIFDQHDPKNPELFEEQQLTNEEVYEDRTITDAQESLQRTSDCTFTYSKKQVFENYR</sequence>
<dbReference type="OrthoDB" id="2275587at2759"/>
<accession>A0A068SEU6</accession>
<dbReference type="Proteomes" id="UP000027586">
    <property type="component" value="Unassembled WGS sequence"/>
</dbReference>
<dbReference type="VEuPathDB" id="FungiDB:LCOR_11285.1"/>
<gene>
    <name evidence="1" type="ORF">LCOR_11285.1</name>
</gene>
<organism evidence="1 2">
    <name type="scientific">Lichtheimia corymbifera JMRC:FSU:9682</name>
    <dbReference type="NCBI Taxonomy" id="1263082"/>
    <lineage>
        <taxon>Eukaryota</taxon>
        <taxon>Fungi</taxon>
        <taxon>Fungi incertae sedis</taxon>
        <taxon>Mucoromycota</taxon>
        <taxon>Mucoromycotina</taxon>
        <taxon>Mucoromycetes</taxon>
        <taxon>Mucorales</taxon>
        <taxon>Lichtheimiaceae</taxon>
        <taxon>Lichtheimia</taxon>
    </lineage>
</organism>